<name>A0ABD3M9K1_9STRA</name>
<dbReference type="AlphaFoldDB" id="A0ABD3M9K1"/>
<protein>
    <submittedName>
        <fullName evidence="1">Uncharacterized protein</fullName>
    </submittedName>
</protein>
<reference evidence="1 2" key="1">
    <citation type="submission" date="2024-10" db="EMBL/GenBank/DDBJ databases">
        <title>Updated reference genomes for cyclostephanoid diatoms.</title>
        <authorList>
            <person name="Roberts W.R."/>
            <person name="Alverson A.J."/>
        </authorList>
    </citation>
    <scope>NUCLEOTIDE SEQUENCE [LARGE SCALE GENOMIC DNA]</scope>
    <source>
        <strain evidence="1 2">AJA232-27</strain>
    </source>
</reference>
<evidence type="ECO:0000313" key="1">
    <source>
        <dbReference type="EMBL" id="KAL3760711.1"/>
    </source>
</evidence>
<accession>A0ABD3M9K1</accession>
<gene>
    <name evidence="1" type="ORF">ACHAWU_000031</name>
</gene>
<proteinExistence type="predicted"/>
<comment type="caution">
    <text evidence="1">The sequence shown here is derived from an EMBL/GenBank/DDBJ whole genome shotgun (WGS) entry which is preliminary data.</text>
</comment>
<evidence type="ECO:0000313" key="2">
    <source>
        <dbReference type="Proteomes" id="UP001530293"/>
    </source>
</evidence>
<dbReference type="Proteomes" id="UP001530293">
    <property type="component" value="Unassembled WGS sequence"/>
</dbReference>
<organism evidence="1 2">
    <name type="scientific">Discostella pseudostelligera</name>
    <dbReference type="NCBI Taxonomy" id="259834"/>
    <lineage>
        <taxon>Eukaryota</taxon>
        <taxon>Sar</taxon>
        <taxon>Stramenopiles</taxon>
        <taxon>Ochrophyta</taxon>
        <taxon>Bacillariophyta</taxon>
        <taxon>Coscinodiscophyceae</taxon>
        <taxon>Thalassiosirophycidae</taxon>
        <taxon>Stephanodiscales</taxon>
        <taxon>Stephanodiscaceae</taxon>
        <taxon>Discostella</taxon>
    </lineage>
</organism>
<dbReference type="EMBL" id="JALLBG020000173">
    <property type="protein sequence ID" value="KAL3760711.1"/>
    <property type="molecule type" value="Genomic_DNA"/>
</dbReference>
<sequence>MSCPTKAGPRMLLPDEDGEFDDWLSIGCGFSTTEFMYDYEYGVFGKAMWLHDKYCECHQGYELGCAAKIPYPIESPAIASLSLFGGLEPHDVPGDDVHSGDNPKKWQEYCKFAAVWNGDINYEKYDTIGLSSEVKECGCFFVGNARTKVGGCPGVDLYAHFPYDEE</sequence>
<keyword evidence="2" id="KW-1185">Reference proteome</keyword>